<protein>
    <submittedName>
        <fullName evidence="2">Uncharacterized protein</fullName>
    </submittedName>
</protein>
<dbReference type="Proteomes" id="UP000814243">
    <property type="component" value="Unassembled WGS sequence"/>
</dbReference>
<feature type="transmembrane region" description="Helical" evidence="1">
    <location>
        <begin position="55"/>
        <end position="75"/>
    </location>
</feature>
<proteinExistence type="predicted"/>
<keyword evidence="1" id="KW-0812">Transmembrane</keyword>
<dbReference type="AlphaFoldDB" id="A0A922M8I1"/>
<sequence>MSVGNEIVNTSIPSVDTFVPEDHHSMWSQLRSDIDDLKQQSTRTLSVHDVHQYSVLYSLVAGAILTGFIILIIWIRRRRTQKLALKSRLESASVGTADCQAAAFTTKDHREHINPKRAFN</sequence>
<keyword evidence="1" id="KW-0472">Membrane</keyword>
<keyword evidence="1" id="KW-1133">Transmembrane helix</keyword>
<dbReference type="EMBL" id="JACEFF010000726">
    <property type="protein sequence ID" value="KAH9632144.1"/>
    <property type="molecule type" value="Genomic_DNA"/>
</dbReference>
<evidence type="ECO:0000313" key="2">
    <source>
        <dbReference type="EMBL" id="KAH9632144.1"/>
    </source>
</evidence>
<organism evidence="2 3">
    <name type="scientific">Spodoptera exigua</name>
    <name type="common">Beet armyworm</name>
    <name type="synonym">Noctua fulgens</name>
    <dbReference type="NCBI Taxonomy" id="7107"/>
    <lineage>
        <taxon>Eukaryota</taxon>
        <taxon>Metazoa</taxon>
        <taxon>Ecdysozoa</taxon>
        <taxon>Arthropoda</taxon>
        <taxon>Hexapoda</taxon>
        <taxon>Insecta</taxon>
        <taxon>Pterygota</taxon>
        <taxon>Neoptera</taxon>
        <taxon>Endopterygota</taxon>
        <taxon>Lepidoptera</taxon>
        <taxon>Glossata</taxon>
        <taxon>Ditrysia</taxon>
        <taxon>Noctuoidea</taxon>
        <taxon>Noctuidae</taxon>
        <taxon>Amphipyrinae</taxon>
        <taxon>Spodoptera</taxon>
    </lineage>
</organism>
<comment type="caution">
    <text evidence="2">The sequence shown here is derived from an EMBL/GenBank/DDBJ whole genome shotgun (WGS) entry which is preliminary data.</text>
</comment>
<gene>
    <name evidence="2" type="ORF">HF086_006578</name>
</gene>
<name>A0A922M8I1_SPOEX</name>
<accession>A0A922M8I1</accession>
<reference evidence="2" key="1">
    <citation type="journal article" date="2021" name="G3 (Bethesda)">
        <title>Genome and transcriptome analysis of the beet armyworm Spodoptera exigua reveals targets for pest control. .</title>
        <authorList>
            <person name="Simon S."/>
            <person name="Breeschoten T."/>
            <person name="Jansen H.J."/>
            <person name="Dirks R.P."/>
            <person name="Schranz M.E."/>
            <person name="Ros V.I.D."/>
        </authorList>
    </citation>
    <scope>NUCLEOTIDE SEQUENCE</scope>
    <source>
        <strain evidence="2">TB_SE_WUR_2020</strain>
    </source>
</reference>
<evidence type="ECO:0000256" key="1">
    <source>
        <dbReference type="SAM" id="Phobius"/>
    </source>
</evidence>
<evidence type="ECO:0000313" key="3">
    <source>
        <dbReference type="Proteomes" id="UP000814243"/>
    </source>
</evidence>